<protein>
    <recommendedName>
        <fullName evidence="4">Transmembrane protein</fullName>
    </recommendedName>
</protein>
<feature type="transmembrane region" description="Helical" evidence="1">
    <location>
        <begin position="12"/>
        <end position="34"/>
    </location>
</feature>
<evidence type="ECO:0000313" key="3">
    <source>
        <dbReference type="Proteomes" id="UP001433268"/>
    </source>
</evidence>
<evidence type="ECO:0000313" key="2">
    <source>
        <dbReference type="EMBL" id="KAK8071408.1"/>
    </source>
</evidence>
<evidence type="ECO:0000256" key="1">
    <source>
        <dbReference type="SAM" id="Phobius"/>
    </source>
</evidence>
<sequence>MTTTLSLCLELALVLLICTSLIEVGLVSTTLAWLHTTASAGFHFYDGATPDSPQYTLAGVPANFLINQVYVALADAGGAAFLLVCVGGFLALWARRRHLRLYHRNSYHLRHSASLQSRALLYCYYAWVALQIPLLLFTAATLGYVYNVTAARQGQSIRIEAAMKASSSTSGSADPYPLDSWTPQSWFPAVLNLDLVESRGDVKAAVSIMNGWFWNLCPLLVIQLAVVILAKLELVQWRRARQTRTSHEIKRLSRV</sequence>
<keyword evidence="1" id="KW-1133">Transmembrane helix</keyword>
<reference evidence="2 3" key="1">
    <citation type="submission" date="2023-01" db="EMBL/GenBank/DDBJ databases">
        <title>Analysis of 21 Apiospora genomes using comparative genomics revels a genus with tremendous synthesis potential of carbohydrate active enzymes and secondary metabolites.</title>
        <authorList>
            <person name="Sorensen T."/>
        </authorList>
    </citation>
    <scope>NUCLEOTIDE SEQUENCE [LARGE SCALE GENOMIC DNA]</scope>
    <source>
        <strain evidence="2 3">CBS 114990</strain>
    </source>
</reference>
<dbReference type="RefSeq" id="XP_066665216.1">
    <property type="nucleotide sequence ID" value="XM_066815926.1"/>
</dbReference>
<comment type="caution">
    <text evidence="2">The sequence shown here is derived from an EMBL/GenBank/DDBJ whole genome shotgun (WGS) entry which is preliminary data.</text>
</comment>
<feature type="transmembrane region" description="Helical" evidence="1">
    <location>
        <begin position="212"/>
        <end position="232"/>
    </location>
</feature>
<accession>A0ABR1VJL4</accession>
<dbReference type="EMBL" id="JAQQWN010000008">
    <property type="protein sequence ID" value="KAK8071408.1"/>
    <property type="molecule type" value="Genomic_DNA"/>
</dbReference>
<keyword evidence="1" id="KW-0812">Transmembrane</keyword>
<keyword evidence="3" id="KW-1185">Reference proteome</keyword>
<keyword evidence="1" id="KW-0472">Membrane</keyword>
<dbReference type="Proteomes" id="UP001433268">
    <property type="component" value="Unassembled WGS sequence"/>
</dbReference>
<name>A0ABR1VJL4_9PEZI</name>
<dbReference type="GeneID" id="92048986"/>
<feature type="transmembrane region" description="Helical" evidence="1">
    <location>
        <begin position="69"/>
        <end position="94"/>
    </location>
</feature>
<feature type="transmembrane region" description="Helical" evidence="1">
    <location>
        <begin position="119"/>
        <end position="146"/>
    </location>
</feature>
<organism evidence="2 3">
    <name type="scientific">Apiospora hydei</name>
    <dbReference type="NCBI Taxonomy" id="1337664"/>
    <lineage>
        <taxon>Eukaryota</taxon>
        <taxon>Fungi</taxon>
        <taxon>Dikarya</taxon>
        <taxon>Ascomycota</taxon>
        <taxon>Pezizomycotina</taxon>
        <taxon>Sordariomycetes</taxon>
        <taxon>Xylariomycetidae</taxon>
        <taxon>Amphisphaeriales</taxon>
        <taxon>Apiosporaceae</taxon>
        <taxon>Apiospora</taxon>
    </lineage>
</organism>
<proteinExistence type="predicted"/>
<gene>
    <name evidence="2" type="ORF">PG997_011611</name>
</gene>
<evidence type="ECO:0008006" key="4">
    <source>
        <dbReference type="Google" id="ProtNLM"/>
    </source>
</evidence>